<proteinExistence type="predicted"/>
<dbReference type="EMBL" id="SOSA01000005">
    <property type="protein sequence ID" value="THD00132.1"/>
    <property type="molecule type" value="Genomic_DNA"/>
</dbReference>
<reference evidence="1 2" key="1">
    <citation type="submission" date="2019-03" db="EMBL/GenBank/DDBJ databases">
        <title>The genome sequence of a newly discovered highly antifungal drug resistant Aspergillus species, Aspergillus tanneri NIH 1004.</title>
        <authorList>
            <person name="Mounaud S."/>
            <person name="Singh I."/>
            <person name="Joardar V."/>
            <person name="Pakala S."/>
            <person name="Pakala S."/>
            <person name="Venepally P."/>
            <person name="Hoover J."/>
            <person name="Nierman W."/>
            <person name="Chung J."/>
            <person name="Losada L."/>
        </authorList>
    </citation>
    <scope>NUCLEOTIDE SEQUENCE [LARGE SCALE GENOMIC DNA]</scope>
    <source>
        <strain evidence="1 2">NIH1004</strain>
    </source>
</reference>
<comment type="caution">
    <text evidence="1">The sequence shown here is derived from an EMBL/GenBank/DDBJ whole genome shotgun (WGS) entry which is preliminary data.</text>
</comment>
<protein>
    <submittedName>
        <fullName evidence="1">Uncharacterized protein</fullName>
    </submittedName>
</protein>
<dbReference type="AlphaFoldDB" id="A0A4S3JX79"/>
<organism evidence="1 2">
    <name type="scientific">Aspergillus tanneri</name>
    <dbReference type="NCBI Taxonomy" id="1220188"/>
    <lineage>
        <taxon>Eukaryota</taxon>
        <taxon>Fungi</taxon>
        <taxon>Dikarya</taxon>
        <taxon>Ascomycota</taxon>
        <taxon>Pezizomycotina</taxon>
        <taxon>Eurotiomycetes</taxon>
        <taxon>Eurotiomycetidae</taxon>
        <taxon>Eurotiales</taxon>
        <taxon>Aspergillaceae</taxon>
        <taxon>Aspergillus</taxon>
        <taxon>Aspergillus subgen. Circumdati</taxon>
    </lineage>
</organism>
<evidence type="ECO:0000313" key="2">
    <source>
        <dbReference type="Proteomes" id="UP000308092"/>
    </source>
</evidence>
<keyword evidence="2" id="KW-1185">Reference proteome</keyword>
<sequence length="40" mass="4717">MADIASIYWNHRLWKEAEELEEQHVESGPHWKSNIAIGKL</sequence>
<accession>A0A4S3JX79</accession>
<evidence type="ECO:0000313" key="1">
    <source>
        <dbReference type="EMBL" id="THD00132.1"/>
    </source>
</evidence>
<gene>
    <name evidence="1" type="ORF">EYZ11_000323</name>
</gene>
<dbReference type="VEuPathDB" id="FungiDB:EYZ11_000323"/>
<name>A0A4S3JX79_9EURO</name>
<dbReference type="Proteomes" id="UP000308092">
    <property type="component" value="Unassembled WGS sequence"/>
</dbReference>